<dbReference type="Proteomes" id="UP001642484">
    <property type="component" value="Unassembled WGS sequence"/>
</dbReference>
<feature type="compositionally biased region" description="Low complexity" evidence="1">
    <location>
        <begin position="183"/>
        <end position="194"/>
    </location>
</feature>
<feature type="region of interest" description="Disordered" evidence="1">
    <location>
        <begin position="171"/>
        <end position="216"/>
    </location>
</feature>
<dbReference type="EMBL" id="CAXAMN010018891">
    <property type="protein sequence ID" value="CAK9053340.1"/>
    <property type="molecule type" value="Genomic_DNA"/>
</dbReference>
<comment type="caution">
    <text evidence="2">The sequence shown here is derived from an EMBL/GenBank/DDBJ whole genome shotgun (WGS) entry which is preliminary data.</text>
</comment>
<accession>A0ABP0MPE8</accession>
<organism evidence="2 3">
    <name type="scientific">Durusdinium trenchii</name>
    <dbReference type="NCBI Taxonomy" id="1381693"/>
    <lineage>
        <taxon>Eukaryota</taxon>
        <taxon>Sar</taxon>
        <taxon>Alveolata</taxon>
        <taxon>Dinophyceae</taxon>
        <taxon>Suessiales</taxon>
        <taxon>Symbiodiniaceae</taxon>
        <taxon>Durusdinium</taxon>
    </lineage>
</organism>
<evidence type="ECO:0000313" key="2">
    <source>
        <dbReference type="EMBL" id="CAK9053340.1"/>
    </source>
</evidence>
<name>A0ABP0MPE8_9DINO</name>
<feature type="compositionally biased region" description="Basic residues" evidence="1">
    <location>
        <begin position="203"/>
        <end position="216"/>
    </location>
</feature>
<gene>
    <name evidence="2" type="ORF">CCMP2556_LOCUS26823</name>
</gene>
<keyword evidence="3" id="KW-1185">Reference proteome</keyword>
<protein>
    <submittedName>
        <fullName evidence="2">Uncharacterized protein</fullName>
    </submittedName>
</protein>
<sequence>MGFFYGIVASNIAHPLDSVNLDITENLPPKQELRVRFCGQTIYLLKAGQPGVYAKFIKEKETEHFSVVPQFVAAYTCKSLGFTALVTGTRLAVGLKVVTCELVDERVIFTAALESEEVANYTYKPNTTWWDLMVCLQEDTLGGFLGKSMQIRIVVGVQPVTEKDWNDPVKNLLSKADQVPNRKAPSSSKASAPTTKEKQSAKTPKKSLVMKRPARK</sequence>
<reference evidence="2 3" key="1">
    <citation type="submission" date="2024-02" db="EMBL/GenBank/DDBJ databases">
        <authorList>
            <person name="Chen Y."/>
            <person name="Shah S."/>
            <person name="Dougan E. K."/>
            <person name="Thang M."/>
            <person name="Chan C."/>
        </authorList>
    </citation>
    <scope>NUCLEOTIDE SEQUENCE [LARGE SCALE GENOMIC DNA]</scope>
</reference>
<evidence type="ECO:0000313" key="3">
    <source>
        <dbReference type="Proteomes" id="UP001642484"/>
    </source>
</evidence>
<proteinExistence type="predicted"/>
<evidence type="ECO:0000256" key="1">
    <source>
        <dbReference type="SAM" id="MobiDB-lite"/>
    </source>
</evidence>